<dbReference type="PANTHER" id="PTHR28008">
    <property type="entry name" value="DOMAIN PROTEIN, PUTATIVE (AFU_ORTHOLOGUE AFUA_3G10980)-RELATED"/>
    <property type="match status" value="1"/>
</dbReference>
<name>A0A4R1RRI4_9FLAO</name>
<feature type="domain" description="VanZ-like" evidence="2">
    <location>
        <begin position="33"/>
        <end position="116"/>
    </location>
</feature>
<accession>A0A4R1RRI4</accession>
<reference evidence="3 4" key="1">
    <citation type="submission" date="2019-03" db="EMBL/GenBank/DDBJ databases">
        <title>Genomic Encyclopedia of Type Strains, Phase IV (KMG-IV): sequencing the most valuable type-strain genomes for metagenomic binning, comparative biology and taxonomic classification.</title>
        <authorList>
            <person name="Goeker M."/>
        </authorList>
    </citation>
    <scope>NUCLEOTIDE SEQUENCE [LARGE SCALE GENOMIC DNA]</scope>
    <source>
        <strain evidence="3 4">DSM 18792</strain>
    </source>
</reference>
<keyword evidence="1" id="KW-0472">Membrane</keyword>
<organism evidence="3 4">
    <name type="scientific">Mariniflexile fucanivorans</name>
    <dbReference type="NCBI Taxonomy" id="264023"/>
    <lineage>
        <taxon>Bacteria</taxon>
        <taxon>Pseudomonadati</taxon>
        <taxon>Bacteroidota</taxon>
        <taxon>Flavobacteriia</taxon>
        <taxon>Flavobacteriales</taxon>
        <taxon>Flavobacteriaceae</taxon>
        <taxon>Mariniflexile</taxon>
    </lineage>
</organism>
<keyword evidence="1" id="KW-0812">Transmembrane</keyword>
<dbReference type="RefSeq" id="WP_132214484.1">
    <property type="nucleotide sequence ID" value="NZ_OX156936.1"/>
</dbReference>
<dbReference type="InterPro" id="IPR006976">
    <property type="entry name" value="VanZ-like"/>
</dbReference>
<feature type="transmembrane region" description="Helical" evidence="1">
    <location>
        <begin position="100"/>
        <end position="120"/>
    </location>
</feature>
<protein>
    <submittedName>
        <fullName evidence="3">VanZ like protein</fullName>
    </submittedName>
</protein>
<keyword evidence="1" id="KW-1133">Transmembrane helix</keyword>
<dbReference type="OrthoDB" id="5472246at2"/>
<evidence type="ECO:0000259" key="2">
    <source>
        <dbReference type="Pfam" id="PF04892"/>
    </source>
</evidence>
<keyword evidence="4" id="KW-1185">Reference proteome</keyword>
<proteinExistence type="predicted"/>
<dbReference type="NCBIfam" id="NF037970">
    <property type="entry name" value="vanZ_1"/>
    <property type="match status" value="1"/>
</dbReference>
<evidence type="ECO:0000256" key="1">
    <source>
        <dbReference type="SAM" id="Phobius"/>
    </source>
</evidence>
<evidence type="ECO:0000313" key="4">
    <source>
        <dbReference type="Proteomes" id="UP000295455"/>
    </source>
</evidence>
<feature type="transmembrane region" description="Helical" evidence="1">
    <location>
        <begin position="67"/>
        <end position="88"/>
    </location>
</feature>
<dbReference type="AlphaFoldDB" id="A0A4R1RRI4"/>
<dbReference type="Pfam" id="PF04892">
    <property type="entry name" value="VanZ"/>
    <property type="match status" value="1"/>
</dbReference>
<sequence length="124" mass="13880">MLKKLIILISVLFTVALAAVCLIKINNIPDVGVSFGDKIFHFLSYTVLAFLWYSTFYKAFNFEKKKALMYTAVFSIIFGIIIEILQGTLTSSRSADLYDVMANTIGVFLAVVIISIKNLITIKK</sequence>
<comment type="caution">
    <text evidence="3">The sequence shown here is derived from an EMBL/GenBank/DDBJ whole genome shotgun (WGS) entry which is preliminary data.</text>
</comment>
<dbReference type="EMBL" id="SLUP01000001">
    <property type="protein sequence ID" value="TCL69048.1"/>
    <property type="molecule type" value="Genomic_DNA"/>
</dbReference>
<dbReference type="PANTHER" id="PTHR28008:SF1">
    <property type="entry name" value="DOMAIN PROTEIN, PUTATIVE (AFU_ORTHOLOGUE AFUA_3G10980)-RELATED"/>
    <property type="match status" value="1"/>
</dbReference>
<gene>
    <name evidence="3" type="ORF">EV196_101479</name>
</gene>
<dbReference type="Proteomes" id="UP000295455">
    <property type="component" value="Unassembled WGS sequence"/>
</dbReference>
<evidence type="ECO:0000313" key="3">
    <source>
        <dbReference type="EMBL" id="TCL69048.1"/>
    </source>
</evidence>
<feature type="transmembrane region" description="Helical" evidence="1">
    <location>
        <begin position="42"/>
        <end position="60"/>
    </location>
</feature>